<dbReference type="EMBL" id="CP059488">
    <property type="protein sequence ID" value="QQD73631.1"/>
    <property type="molecule type" value="Genomic_DNA"/>
</dbReference>
<name>A0A7T5BHP7_9PROT</name>
<accession>A0A7T5BHP7</accession>
<dbReference type="AlphaFoldDB" id="A0A7T5BHP7"/>
<evidence type="ECO:0000313" key="1">
    <source>
        <dbReference type="EMBL" id="QQD73631.1"/>
    </source>
</evidence>
<proteinExistence type="predicted"/>
<evidence type="ECO:0000313" key="2">
    <source>
        <dbReference type="Proteomes" id="UP000595420"/>
    </source>
</evidence>
<organism evidence="1 2">
    <name type="scientific">Acidithiobacillus ferrivorans</name>
    <dbReference type="NCBI Taxonomy" id="160808"/>
    <lineage>
        <taxon>Bacteria</taxon>
        <taxon>Pseudomonadati</taxon>
        <taxon>Pseudomonadota</taxon>
        <taxon>Acidithiobacillia</taxon>
        <taxon>Acidithiobacillales</taxon>
        <taxon>Acidithiobacillaceae</taxon>
        <taxon>Acidithiobacillus</taxon>
    </lineage>
</organism>
<dbReference type="Proteomes" id="UP000595420">
    <property type="component" value="Chromosome"/>
</dbReference>
<protein>
    <submittedName>
        <fullName evidence="1">Uncharacterized protein</fullName>
    </submittedName>
</protein>
<sequence>MKELFMSYPIKLSFNPNWINKDTRPECKYAPVVVDKEQSPGAVFIMQNVLDVRIRTCQKLALMRGPQIDECAWFSFIRGAPSHEPHLKPSNVPIIVISGGSANKIKQEIDGKEILAWHPGFARNEPVYLLVHKLDYRTYASALSNVLGTYRNFHLIGWDGGALTGFGAARTAALAFADTLPYRPQRILMMDQDVVQTDATRPTKPKVQSKVTHLHETTGKPIIGYGVGYPTRQEVPKPFDKTPKPIATEYNSPAQQFVSITAPFRKKRVDGIYPAYMVAGGEDMLMGLKLELTTELKPRNVALLEKRIFKKDLKGPADNPNIYWNEARVATLEQLYSVECNIDVEVQGQTMRLGDLLNIFHRKGWINSPAEGYNVSACIVERIILRLHKMDKFPPEHNDTVFNRFQSKD</sequence>
<reference evidence="1 2" key="1">
    <citation type="submission" date="2020-07" db="EMBL/GenBank/DDBJ databases">
        <title>Complete genome sequence analysis of Acidithiobacillus ferrivorans XJFY6S-08 reveals extreme environmental adaptation to alpine acid mine drainage.</title>
        <authorList>
            <person name="Yan L."/>
            <person name="Ni Y."/>
        </authorList>
    </citation>
    <scope>NUCLEOTIDE SEQUENCE [LARGE SCALE GENOMIC DNA]</scope>
    <source>
        <strain evidence="1 2">XJFY6S-08</strain>
    </source>
</reference>
<gene>
    <name evidence="1" type="ORF">H2515_05090</name>
</gene>